<evidence type="ECO:0000259" key="2">
    <source>
        <dbReference type="Pfam" id="PF20231"/>
    </source>
</evidence>
<feature type="compositionally biased region" description="Basic and acidic residues" evidence="1">
    <location>
        <begin position="856"/>
        <end position="866"/>
    </location>
</feature>
<feature type="compositionally biased region" description="Acidic residues" evidence="1">
    <location>
        <begin position="826"/>
        <end position="841"/>
    </location>
</feature>
<feature type="domain" description="DUF6589" evidence="2">
    <location>
        <begin position="294"/>
        <end position="770"/>
    </location>
</feature>
<accession>A0AAD7M884</accession>
<comment type="caution">
    <text evidence="3">The sequence shown here is derived from an EMBL/GenBank/DDBJ whole genome shotgun (WGS) entry which is preliminary data.</text>
</comment>
<feature type="region of interest" description="Disordered" evidence="1">
    <location>
        <begin position="581"/>
        <end position="617"/>
    </location>
</feature>
<dbReference type="EMBL" id="JARKIE010000008">
    <property type="protein sequence ID" value="KAJ7705556.1"/>
    <property type="molecule type" value="Genomic_DNA"/>
</dbReference>
<name>A0AAD7M884_MYCRO</name>
<evidence type="ECO:0000313" key="3">
    <source>
        <dbReference type="EMBL" id="KAJ7705556.1"/>
    </source>
</evidence>
<dbReference type="Pfam" id="PF20231">
    <property type="entry name" value="DUF6589"/>
    <property type="match status" value="1"/>
</dbReference>
<keyword evidence="4" id="KW-1185">Reference proteome</keyword>
<proteinExistence type="predicted"/>
<evidence type="ECO:0000256" key="1">
    <source>
        <dbReference type="SAM" id="MobiDB-lite"/>
    </source>
</evidence>
<feature type="region of interest" description="Disordered" evidence="1">
    <location>
        <begin position="793"/>
        <end position="905"/>
    </location>
</feature>
<evidence type="ECO:0000313" key="4">
    <source>
        <dbReference type="Proteomes" id="UP001221757"/>
    </source>
</evidence>
<feature type="non-terminal residue" evidence="3">
    <location>
        <position position="905"/>
    </location>
</feature>
<dbReference type="InterPro" id="IPR046496">
    <property type="entry name" value="DUF6589"/>
</dbReference>
<dbReference type="AlphaFoldDB" id="A0AAD7M884"/>
<dbReference type="Proteomes" id="UP001221757">
    <property type="component" value="Unassembled WGS sequence"/>
</dbReference>
<reference evidence="3" key="1">
    <citation type="submission" date="2023-03" db="EMBL/GenBank/DDBJ databases">
        <title>Massive genome expansion in bonnet fungi (Mycena s.s.) driven by repeated elements and novel gene families across ecological guilds.</title>
        <authorList>
            <consortium name="Lawrence Berkeley National Laboratory"/>
            <person name="Harder C.B."/>
            <person name="Miyauchi S."/>
            <person name="Viragh M."/>
            <person name="Kuo A."/>
            <person name="Thoen E."/>
            <person name="Andreopoulos B."/>
            <person name="Lu D."/>
            <person name="Skrede I."/>
            <person name="Drula E."/>
            <person name="Henrissat B."/>
            <person name="Morin E."/>
            <person name="Kohler A."/>
            <person name="Barry K."/>
            <person name="LaButti K."/>
            <person name="Morin E."/>
            <person name="Salamov A."/>
            <person name="Lipzen A."/>
            <person name="Mereny Z."/>
            <person name="Hegedus B."/>
            <person name="Baldrian P."/>
            <person name="Stursova M."/>
            <person name="Weitz H."/>
            <person name="Taylor A."/>
            <person name="Grigoriev I.V."/>
            <person name="Nagy L.G."/>
            <person name="Martin F."/>
            <person name="Kauserud H."/>
        </authorList>
    </citation>
    <scope>NUCLEOTIDE SEQUENCE</scope>
    <source>
        <strain evidence="3">CBHHK067</strain>
    </source>
</reference>
<protein>
    <recommendedName>
        <fullName evidence="2">DUF6589 domain-containing protein</fullName>
    </recommendedName>
</protein>
<sequence length="905" mass="101139">TILETINAQGWTFACFVYNIFRRRDDKGNPVQRSHVHAGMVSAFLNGRAKKTVAHVITEWMASADGRIPADSPDRDLMYSTTIPYTDIKPVRAAITSFSTQMIGKKVAQEAERAVQVTSGLHKHQPVSVYLCNNIAMRKPRVREGVVLVRKTRPPETVSVITHALAAMDFCRTDEVNLLPLARGILYFGSSAPSELMNYNSRVGSMPAPETIHRALTSLSEAEARAIFAHGADPDTAGFLFVDNTQNYHLQRDLRIGREHTMNVGMSGLWFEAPDVDITVFDLDAKRALIALNNRKAATIEDLLDLIDQEDCDFVGSLMFLEVLARLMEPLKPIRAEIKLRRAATAKAVVPPGASIVHPLACSGKEQTIPTELKDGMLDFLQQIGQTPEAYLKRKLPVGGDGLTYAMLLQLQTYLQFHDDPFKSFEILEPQLQVWHTKWTDIIRIFQTHWGRTSGKHTNPASLGFSAAKIGRAAPSNMKKVEFYQGSQLLSVILDAKILNIWSLAFNTDDIWAYFDEREKSRRLPDFEELFPIARRLYCAYATARGRDHALYDIGDTSEWSKTVPAGSPWVATEVESSSLEKVKTKSKKPPKAPKVSAKTGKVSKPRTPQEKPPPKQYEGDFVLCQEIDFIRDALNSCKISIAVAEGDIGRMYDCLKSMLFTFGGSTHTNYLNYLLEAILNFEVDSPPALKAALLRGLIWSLSELPDHCQEGDVIVEFFNRLLEDIVQHKSAQFDDKFIRNIVSRNLCHIAEIKVAWRTSTGMDDKSHTHTDAPVTAETRTLVKIYNTVELHKRQRRQQVDDRDTNNFAAAPQDSDSESGGSSSDESSDSSESETESDDNLEAGNHFATRGSTYVRDGELVFDNRDMMMGPSEYDIPEFEEEVTVGDENEGGLYDEPGGSEPESD</sequence>
<feature type="compositionally biased region" description="Acidic residues" evidence="1">
    <location>
        <begin position="875"/>
        <end position="890"/>
    </location>
</feature>
<gene>
    <name evidence="3" type="ORF">B0H17DRAFT_920313</name>
</gene>
<organism evidence="3 4">
    <name type="scientific">Mycena rosella</name>
    <name type="common">Pink bonnet</name>
    <name type="synonym">Agaricus rosellus</name>
    <dbReference type="NCBI Taxonomy" id="1033263"/>
    <lineage>
        <taxon>Eukaryota</taxon>
        <taxon>Fungi</taxon>
        <taxon>Dikarya</taxon>
        <taxon>Basidiomycota</taxon>
        <taxon>Agaricomycotina</taxon>
        <taxon>Agaricomycetes</taxon>
        <taxon>Agaricomycetidae</taxon>
        <taxon>Agaricales</taxon>
        <taxon>Marasmiineae</taxon>
        <taxon>Mycenaceae</taxon>
        <taxon>Mycena</taxon>
    </lineage>
</organism>